<dbReference type="OrthoDB" id="673785at2"/>
<proteinExistence type="predicted"/>
<gene>
    <name evidence="7" type="ORF">FSB76_01445</name>
</gene>
<accession>A0A5B8VSQ0</accession>
<dbReference type="InterPro" id="IPR009908">
    <property type="entry name" value="Methylamine_util_MauE"/>
</dbReference>
<dbReference type="RefSeq" id="WP_147051833.1">
    <property type="nucleotide sequence ID" value="NZ_CP042437.1"/>
</dbReference>
<organism evidence="7 8">
    <name type="scientific">Mucilaginibacter ginsenosidivorax</name>
    <dbReference type="NCBI Taxonomy" id="862126"/>
    <lineage>
        <taxon>Bacteria</taxon>
        <taxon>Pseudomonadati</taxon>
        <taxon>Bacteroidota</taxon>
        <taxon>Sphingobacteriia</taxon>
        <taxon>Sphingobacteriales</taxon>
        <taxon>Sphingobacteriaceae</taxon>
        <taxon>Mucilaginibacter</taxon>
    </lineage>
</organism>
<dbReference type="KEGG" id="mgk:FSB76_01445"/>
<evidence type="ECO:0000256" key="1">
    <source>
        <dbReference type="ARBA" id="ARBA00004141"/>
    </source>
</evidence>
<feature type="transmembrane region" description="Helical" evidence="5">
    <location>
        <begin position="115"/>
        <end position="134"/>
    </location>
</feature>
<reference evidence="7 8" key="1">
    <citation type="journal article" date="2013" name="J. Microbiol.">
        <title>Mucilaginibacter ginsenosidivorax sp. nov., with ginsenoside converting activity isolated from sediment.</title>
        <authorList>
            <person name="Kim J.K."/>
            <person name="Choi T.E."/>
            <person name="Liu Q.M."/>
            <person name="Park H.Y."/>
            <person name="Yi T.H."/>
            <person name="Yoon M.H."/>
            <person name="Kim S.C."/>
            <person name="Im W.T."/>
        </authorList>
    </citation>
    <scope>NUCLEOTIDE SEQUENCE [LARGE SCALE GENOMIC DNA]</scope>
    <source>
        <strain evidence="7 8">KHI28</strain>
    </source>
</reference>
<evidence type="ECO:0000256" key="5">
    <source>
        <dbReference type="SAM" id="Phobius"/>
    </source>
</evidence>
<dbReference type="GO" id="GO:0030416">
    <property type="term" value="P:methylamine metabolic process"/>
    <property type="evidence" value="ECO:0007669"/>
    <property type="project" value="InterPro"/>
</dbReference>
<dbReference type="Pfam" id="PF07291">
    <property type="entry name" value="MauE"/>
    <property type="match status" value="1"/>
</dbReference>
<keyword evidence="8" id="KW-1185">Reference proteome</keyword>
<dbReference type="AlphaFoldDB" id="A0A5B8VSQ0"/>
<evidence type="ECO:0000256" key="4">
    <source>
        <dbReference type="ARBA" id="ARBA00023136"/>
    </source>
</evidence>
<comment type="subcellular location">
    <subcellularLocation>
        <location evidence="1">Membrane</location>
        <topology evidence="1">Multi-pass membrane protein</topology>
    </subcellularLocation>
</comment>
<feature type="transmembrane region" description="Helical" evidence="5">
    <location>
        <begin position="72"/>
        <end position="95"/>
    </location>
</feature>
<sequence>MKALIKFTVPLLLILLFTYAAASKLLDIGRFRLQLYLQPFPHWFADLLLYLLPALELALALLLCIPRWRLIALISSACLLAVFTVYISLALLHFWDEVPCSCGGILNRMSWNVHLAFNWAFILAAITAIALHLTDNQAAKPPASP</sequence>
<evidence type="ECO:0000256" key="2">
    <source>
        <dbReference type="ARBA" id="ARBA00022692"/>
    </source>
</evidence>
<feature type="domain" description="Methylamine utilisation protein MauE" evidence="6">
    <location>
        <begin position="6"/>
        <end position="130"/>
    </location>
</feature>
<keyword evidence="2 5" id="KW-0812">Transmembrane</keyword>
<evidence type="ECO:0000313" key="8">
    <source>
        <dbReference type="Proteomes" id="UP000321362"/>
    </source>
</evidence>
<dbReference type="Proteomes" id="UP000321362">
    <property type="component" value="Chromosome"/>
</dbReference>
<evidence type="ECO:0000313" key="7">
    <source>
        <dbReference type="EMBL" id="QEC74674.1"/>
    </source>
</evidence>
<keyword evidence="3 5" id="KW-1133">Transmembrane helix</keyword>
<protein>
    <recommendedName>
        <fullName evidence="6">Methylamine utilisation protein MauE domain-containing protein</fullName>
    </recommendedName>
</protein>
<feature type="transmembrane region" description="Helical" evidence="5">
    <location>
        <begin position="47"/>
        <end position="65"/>
    </location>
</feature>
<dbReference type="EMBL" id="CP042437">
    <property type="protein sequence ID" value="QEC74674.1"/>
    <property type="molecule type" value="Genomic_DNA"/>
</dbReference>
<name>A0A5B8VSQ0_9SPHI</name>
<dbReference type="UniPathway" id="UPA00895"/>
<evidence type="ECO:0000259" key="6">
    <source>
        <dbReference type="Pfam" id="PF07291"/>
    </source>
</evidence>
<evidence type="ECO:0000256" key="3">
    <source>
        <dbReference type="ARBA" id="ARBA00022989"/>
    </source>
</evidence>
<keyword evidence="4 5" id="KW-0472">Membrane</keyword>
<dbReference type="GO" id="GO:0016020">
    <property type="term" value="C:membrane"/>
    <property type="evidence" value="ECO:0007669"/>
    <property type="project" value="UniProtKB-SubCell"/>
</dbReference>